<dbReference type="RefSeq" id="WP_197167127.1">
    <property type="nucleotide sequence ID" value="NZ_JADZGI010000006.1"/>
</dbReference>
<organism evidence="2 3">
    <name type="scientific">Novosphingobium aureum</name>
    <dbReference type="NCBI Taxonomy" id="2792964"/>
    <lineage>
        <taxon>Bacteria</taxon>
        <taxon>Pseudomonadati</taxon>
        <taxon>Pseudomonadota</taxon>
        <taxon>Alphaproteobacteria</taxon>
        <taxon>Sphingomonadales</taxon>
        <taxon>Sphingomonadaceae</taxon>
        <taxon>Novosphingobium</taxon>
    </lineage>
</organism>
<evidence type="ECO:0000313" key="2">
    <source>
        <dbReference type="EMBL" id="MBH0115026.1"/>
    </source>
</evidence>
<accession>A0A931HGR8</accession>
<name>A0A931HGR8_9SPHN</name>
<dbReference type="EMBL" id="JADZGI010000006">
    <property type="protein sequence ID" value="MBH0115026.1"/>
    <property type="molecule type" value="Genomic_DNA"/>
</dbReference>
<keyword evidence="3" id="KW-1185">Reference proteome</keyword>
<dbReference type="Proteomes" id="UP000617634">
    <property type="component" value="Unassembled WGS sequence"/>
</dbReference>
<evidence type="ECO:0000313" key="3">
    <source>
        <dbReference type="Proteomes" id="UP000617634"/>
    </source>
</evidence>
<gene>
    <name evidence="2" type="ORF">I5E68_18940</name>
</gene>
<evidence type="ECO:0000256" key="1">
    <source>
        <dbReference type="SAM" id="MobiDB-lite"/>
    </source>
</evidence>
<sequence length="99" mass="10912">MPEDKPFSINVGQLKARPKQADQSRVEAVDRAAAEHGFVQREPGGKRGRPKSPRTGQVHAKVLPNVADEISQEAQRRGVTQGVLIEEAWAAYLESNGRR</sequence>
<dbReference type="AlphaFoldDB" id="A0A931HGR8"/>
<proteinExistence type="predicted"/>
<feature type="region of interest" description="Disordered" evidence="1">
    <location>
        <begin position="1"/>
        <end position="56"/>
    </location>
</feature>
<feature type="compositionally biased region" description="Basic and acidic residues" evidence="1">
    <location>
        <begin position="19"/>
        <end position="34"/>
    </location>
</feature>
<reference evidence="2" key="1">
    <citation type="submission" date="2020-11" db="EMBL/GenBank/DDBJ databases">
        <title>Novosphingobium aureum sp. nov., a marine bacterium isolated from sediment of a salt flat.</title>
        <authorList>
            <person name="Yoo Y."/>
            <person name="Kim J.-J."/>
        </authorList>
    </citation>
    <scope>NUCLEOTIDE SEQUENCE</scope>
    <source>
        <strain evidence="2">YJ-S2-02</strain>
    </source>
</reference>
<protein>
    <submittedName>
        <fullName evidence="2">Chromosome partitioning protein ParB</fullName>
    </submittedName>
</protein>
<comment type="caution">
    <text evidence="2">The sequence shown here is derived from an EMBL/GenBank/DDBJ whole genome shotgun (WGS) entry which is preliminary data.</text>
</comment>